<gene>
    <name evidence="2" type="ORF">N7493_011808</name>
</gene>
<evidence type="ECO:0000313" key="3">
    <source>
        <dbReference type="Proteomes" id="UP001215712"/>
    </source>
</evidence>
<feature type="compositionally biased region" description="Basic and acidic residues" evidence="1">
    <location>
        <begin position="321"/>
        <end position="336"/>
    </location>
</feature>
<feature type="compositionally biased region" description="Basic and acidic residues" evidence="1">
    <location>
        <begin position="154"/>
        <end position="163"/>
    </location>
</feature>
<dbReference type="Proteomes" id="UP001215712">
    <property type="component" value="Unassembled WGS sequence"/>
</dbReference>
<feature type="region of interest" description="Disordered" evidence="1">
    <location>
        <begin position="40"/>
        <end position="99"/>
    </location>
</feature>
<feature type="compositionally biased region" description="Basic and acidic residues" evidence="1">
    <location>
        <begin position="288"/>
        <end position="301"/>
    </location>
</feature>
<feature type="compositionally biased region" description="Polar residues" evidence="1">
    <location>
        <begin position="532"/>
        <end position="545"/>
    </location>
</feature>
<feature type="region of interest" description="Disordered" evidence="1">
    <location>
        <begin position="504"/>
        <end position="778"/>
    </location>
</feature>
<dbReference type="AlphaFoldDB" id="A0AAD6HAK5"/>
<feature type="compositionally biased region" description="Polar residues" evidence="1">
    <location>
        <begin position="218"/>
        <end position="234"/>
    </location>
</feature>
<dbReference type="EMBL" id="JAQJAN010000023">
    <property type="protein sequence ID" value="KAJ5703419.1"/>
    <property type="molecule type" value="Genomic_DNA"/>
</dbReference>
<name>A0AAD6HAK5_9EURO</name>
<feature type="compositionally biased region" description="Polar residues" evidence="1">
    <location>
        <begin position="740"/>
        <end position="773"/>
    </location>
</feature>
<feature type="compositionally biased region" description="Polar residues" evidence="1">
    <location>
        <begin position="648"/>
        <end position="660"/>
    </location>
</feature>
<feature type="compositionally biased region" description="Polar residues" evidence="1">
    <location>
        <begin position="706"/>
        <end position="715"/>
    </location>
</feature>
<accession>A0AAD6HAK5</accession>
<feature type="compositionally biased region" description="Polar residues" evidence="1">
    <location>
        <begin position="675"/>
        <end position="691"/>
    </location>
</feature>
<sequence length="801" mass="86527">MTITKERVTWCASLDLDRPEFLTSTEPSLQKAVTFKPINPVRLGGPTATTRETPGGPAPDTLTPRGLHRSRRSVPSFLPSLQTQVKRHSDPSEGLLSESNVAERLYPDLPSALRPDVNSIMPSSVAYSEIRTLPSGHGRSLNAAPRFSESTSGKMDESRPRNDDIFLNIAKTDLDRRESLGRADFKRSRLSYSNGSLRSPVTREVSESTPSPDHRPNNLESPLLSQNGSSTIPYTYSPAASAHPLDESSRFRFSGLNSGARSTIGAPRSRLSRASPETSPRSPAISGEYRERRASLHESRLHRTSGLSTVRGSRQPSTSEDTERARGDTDKPRADGTESTLSTTAPSTVWDELDDLKSRIRKLELTGKLPPSSQAAISGVANERPRTAATTITAMSTSPRHHRKASSPSAETENTVQSQVHPLLQSALAKAKAVMSSDVYGALEVTITDALALSTMLGVNTAPSGSVSVVNGGYTSPERYARRKADSVCRSLTELCLALTDEELKKSRSTSSHGTAPQPQRATNGKGETESLMPTPSYQRATSQEPEILELRQSTGRIPSRLDARRASVAHPSPGSTIESKSAQSPDLSTPPSRLHRISTSLRNRRIPTEEDGTQTPNPNSRSFSRAMTEIGTPSPAHNPSPRHRLSFGQSAARSTSGLQPDQGLGLSPPARPQAQAQSLSRTPSTLSQTGIPFRRSYMTPGVYSPATSRSNIQAGSRRYGLSPNSSNATPGSGPEETSRPSQLEPSQTRISVPSSKSVTSYTPIQQTRLRTNSLGSRRFALRRRSAAVPDDMVNLDDSID</sequence>
<feature type="compositionally biased region" description="Polar residues" evidence="1">
    <location>
        <begin position="337"/>
        <end position="346"/>
    </location>
</feature>
<protein>
    <recommendedName>
        <fullName evidence="4">LPXTG-motif cell wall anchor domain protein</fullName>
    </recommendedName>
</protein>
<evidence type="ECO:0000256" key="1">
    <source>
        <dbReference type="SAM" id="MobiDB-lite"/>
    </source>
</evidence>
<evidence type="ECO:0000313" key="2">
    <source>
        <dbReference type="EMBL" id="KAJ5703419.1"/>
    </source>
</evidence>
<reference evidence="2" key="2">
    <citation type="submission" date="2023-01" db="EMBL/GenBank/DDBJ databases">
        <authorList>
            <person name="Petersen C."/>
        </authorList>
    </citation>
    <scope>NUCLEOTIDE SEQUENCE</scope>
    <source>
        <strain evidence="2">IBT 17514</strain>
    </source>
</reference>
<evidence type="ECO:0008006" key="4">
    <source>
        <dbReference type="Google" id="ProtNLM"/>
    </source>
</evidence>
<feature type="region of interest" description="Disordered" evidence="1">
    <location>
        <begin position="192"/>
        <end position="346"/>
    </location>
</feature>
<feature type="region of interest" description="Disordered" evidence="1">
    <location>
        <begin position="134"/>
        <end position="163"/>
    </location>
</feature>
<organism evidence="2 3">
    <name type="scientific">Penicillium malachiteum</name>
    <dbReference type="NCBI Taxonomy" id="1324776"/>
    <lineage>
        <taxon>Eukaryota</taxon>
        <taxon>Fungi</taxon>
        <taxon>Dikarya</taxon>
        <taxon>Ascomycota</taxon>
        <taxon>Pezizomycotina</taxon>
        <taxon>Eurotiomycetes</taxon>
        <taxon>Eurotiomycetidae</taxon>
        <taxon>Eurotiales</taxon>
        <taxon>Aspergillaceae</taxon>
        <taxon>Penicillium</taxon>
    </lineage>
</organism>
<feature type="compositionally biased region" description="Polar residues" evidence="1">
    <location>
        <begin position="574"/>
        <end position="602"/>
    </location>
</feature>
<keyword evidence="3" id="KW-1185">Reference proteome</keyword>
<feature type="compositionally biased region" description="Polar residues" evidence="1">
    <location>
        <begin position="305"/>
        <end position="319"/>
    </location>
</feature>
<comment type="caution">
    <text evidence="2">The sequence shown here is derived from an EMBL/GenBank/DDBJ whole genome shotgun (WGS) entry which is preliminary data.</text>
</comment>
<feature type="compositionally biased region" description="Polar residues" evidence="1">
    <location>
        <begin position="509"/>
        <end position="523"/>
    </location>
</feature>
<proteinExistence type="predicted"/>
<feature type="compositionally biased region" description="Polar residues" evidence="1">
    <location>
        <begin position="614"/>
        <end position="626"/>
    </location>
</feature>
<feature type="region of interest" description="Disordered" evidence="1">
    <location>
        <begin position="394"/>
        <end position="414"/>
    </location>
</feature>
<reference evidence="2" key="1">
    <citation type="journal article" date="2023" name="IMA Fungus">
        <title>Comparative genomic study of the Penicillium genus elucidates a diverse pangenome and 15 lateral gene transfer events.</title>
        <authorList>
            <person name="Petersen C."/>
            <person name="Sorensen T."/>
            <person name="Nielsen M.R."/>
            <person name="Sondergaard T.E."/>
            <person name="Sorensen J.L."/>
            <person name="Fitzpatrick D.A."/>
            <person name="Frisvad J.C."/>
            <person name="Nielsen K.L."/>
        </authorList>
    </citation>
    <scope>NUCLEOTIDE SEQUENCE</scope>
    <source>
        <strain evidence="2">IBT 17514</strain>
    </source>
</reference>